<name>A0A6A6QI63_9PEZI</name>
<accession>A0A6A6QI63</accession>
<reference evidence="8" key="1">
    <citation type="journal article" date="2020" name="Stud. Mycol.">
        <title>101 Dothideomycetes genomes: a test case for predicting lifestyles and emergence of pathogens.</title>
        <authorList>
            <person name="Haridas S."/>
            <person name="Albert R."/>
            <person name="Binder M."/>
            <person name="Bloem J."/>
            <person name="Labutti K."/>
            <person name="Salamov A."/>
            <person name="Andreopoulos B."/>
            <person name="Baker S."/>
            <person name="Barry K."/>
            <person name="Bills G."/>
            <person name="Bluhm B."/>
            <person name="Cannon C."/>
            <person name="Castanera R."/>
            <person name="Culley D."/>
            <person name="Daum C."/>
            <person name="Ezra D."/>
            <person name="Gonzalez J."/>
            <person name="Henrissat B."/>
            <person name="Kuo A."/>
            <person name="Liang C."/>
            <person name="Lipzen A."/>
            <person name="Lutzoni F."/>
            <person name="Magnuson J."/>
            <person name="Mondo S."/>
            <person name="Nolan M."/>
            <person name="Ohm R."/>
            <person name="Pangilinan J."/>
            <person name="Park H.-J."/>
            <person name="Ramirez L."/>
            <person name="Alfaro M."/>
            <person name="Sun H."/>
            <person name="Tritt A."/>
            <person name="Yoshinaga Y."/>
            <person name="Zwiers L.-H."/>
            <person name="Turgeon B."/>
            <person name="Goodwin S."/>
            <person name="Spatafora J."/>
            <person name="Crous P."/>
            <person name="Grigoriev I."/>
        </authorList>
    </citation>
    <scope>NUCLEOTIDE SEQUENCE</scope>
    <source>
        <strain evidence="8">CBS 269.34</strain>
    </source>
</reference>
<protein>
    <submittedName>
        <fullName evidence="8">Cytochrome P450</fullName>
    </submittedName>
</protein>
<dbReference type="Proteomes" id="UP000799750">
    <property type="component" value="Unassembled WGS sequence"/>
</dbReference>
<keyword evidence="4 5" id="KW-0408">Iron</keyword>
<evidence type="ECO:0000256" key="3">
    <source>
        <dbReference type="ARBA" id="ARBA00023002"/>
    </source>
</evidence>
<dbReference type="EMBL" id="MU004195">
    <property type="protein sequence ID" value="KAF2491734.1"/>
    <property type="molecule type" value="Genomic_DNA"/>
</dbReference>
<evidence type="ECO:0000313" key="8">
    <source>
        <dbReference type="EMBL" id="KAF2491734.1"/>
    </source>
</evidence>
<gene>
    <name evidence="8" type="ORF">BU16DRAFT_565435</name>
</gene>
<dbReference type="InterPro" id="IPR017972">
    <property type="entry name" value="Cyt_P450_CS"/>
</dbReference>
<keyword evidence="9" id="KW-1185">Reference proteome</keyword>
<dbReference type="PRINTS" id="PR00463">
    <property type="entry name" value="EP450I"/>
</dbReference>
<dbReference type="PROSITE" id="PS00086">
    <property type="entry name" value="CYTOCHROME_P450"/>
    <property type="match status" value="1"/>
</dbReference>
<dbReference type="OrthoDB" id="1055148at2759"/>
<evidence type="ECO:0000256" key="4">
    <source>
        <dbReference type="ARBA" id="ARBA00023004"/>
    </source>
</evidence>
<evidence type="ECO:0000313" key="9">
    <source>
        <dbReference type="Proteomes" id="UP000799750"/>
    </source>
</evidence>
<dbReference type="Gene3D" id="1.10.630.10">
    <property type="entry name" value="Cytochrome P450"/>
    <property type="match status" value="1"/>
</dbReference>
<keyword evidence="7" id="KW-0472">Membrane</keyword>
<evidence type="ECO:0000256" key="1">
    <source>
        <dbReference type="ARBA" id="ARBA00010617"/>
    </source>
</evidence>
<dbReference type="PANTHER" id="PTHR46300">
    <property type="entry name" value="P450, PUTATIVE (EUROFUNG)-RELATED-RELATED"/>
    <property type="match status" value="1"/>
</dbReference>
<dbReference type="PRINTS" id="PR00385">
    <property type="entry name" value="P450"/>
</dbReference>
<dbReference type="InterPro" id="IPR050364">
    <property type="entry name" value="Cytochrome_P450_fung"/>
</dbReference>
<feature type="binding site" description="axial binding residue" evidence="5">
    <location>
        <position position="447"/>
    </location>
    <ligand>
        <name>heme</name>
        <dbReference type="ChEBI" id="CHEBI:30413"/>
    </ligand>
    <ligandPart>
        <name>Fe</name>
        <dbReference type="ChEBI" id="CHEBI:18248"/>
    </ligandPart>
</feature>
<dbReference type="GO" id="GO:0005506">
    <property type="term" value="F:iron ion binding"/>
    <property type="evidence" value="ECO:0007669"/>
    <property type="project" value="InterPro"/>
</dbReference>
<keyword evidence="7" id="KW-0812">Transmembrane</keyword>
<keyword evidence="2 5" id="KW-0479">Metal-binding</keyword>
<proteinExistence type="inferred from homology"/>
<dbReference type="InterPro" id="IPR002401">
    <property type="entry name" value="Cyt_P450_E_grp-I"/>
</dbReference>
<evidence type="ECO:0000256" key="7">
    <source>
        <dbReference type="SAM" id="Phobius"/>
    </source>
</evidence>
<dbReference type="SUPFAM" id="SSF48264">
    <property type="entry name" value="Cytochrome P450"/>
    <property type="match status" value="1"/>
</dbReference>
<dbReference type="InterPro" id="IPR036396">
    <property type="entry name" value="Cyt_P450_sf"/>
</dbReference>
<evidence type="ECO:0000256" key="2">
    <source>
        <dbReference type="ARBA" id="ARBA00022723"/>
    </source>
</evidence>
<dbReference type="AlphaFoldDB" id="A0A6A6QI63"/>
<keyword evidence="5 6" id="KW-0349">Heme</keyword>
<evidence type="ECO:0000256" key="6">
    <source>
        <dbReference type="RuleBase" id="RU000461"/>
    </source>
</evidence>
<dbReference type="CDD" id="cd11065">
    <property type="entry name" value="CYP64-like"/>
    <property type="match status" value="1"/>
</dbReference>
<comment type="cofactor">
    <cofactor evidence="5">
        <name>heme</name>
        <dbReference type="ChEBI" id="CHEBI:30413"/>
    </cofactor>
</comment>
<keyword evidence="3 6" id="KW-0560">Oxidoreductase</keyword>
<organism evidence="8 9">
    <name type="scientific">Lophium mytilinum</name>
    <dbReference type="NCBI Taxonomy" id="390894"/>
    <lineage>
        <taxon>Eukaryota</taxon>
        <taxon>Fungi</taxon>
        <taxon>Dikarya</taxon>
        <taxon>Ascomycota</taxon>
        <taxon>Pezizomycotina</taxon>
        <taxon>Dothideomycetes</taxon>
        <taxon>Pleosporomycetidae</taxon>
        <taxon>Mytilinidiales</taxon>
        <taxon>Mytilinidiaceae</taxon>
        <taxon>Lophium</taxon>
    </lineage>
</organism>
<evidence type="ECO:0000256" key="5">
    <source>
        <dbReference type="PIRSR" id="PIRSR602401-1"/>
    </source>
</evidence>
<dbReference type="PANTHER" id="PTHR46300:SF5">
    <property type="entry name" value="CYTOCHROME P450"/>
    <property type="match status" value="1"/>
</dbReference>
<keyword evidence="7" id="KW-1133">Transmembrane helix</keyword>
<sequence length="547" mass="62995">MGLLQNTTSEFPYVYWLAIAIIGAFVGYKVLNYGMRPKNMPPGPPTIPILGNLHQMPLKDFHFKFREWAQEYGPIMTLKLAGQTMVLMNDETVVKDLLEKRGHTYAARPDLFIREFGGNMNIAFRDNDDVWRRQRKMYHLRLNKTVANQYIPYQAFDSTQLLNEMLDVPDDFSRHLQRYTTSVASTVLYGFRTTSSGGRVKDLMDWMDLTSEAANLQLVDFFPFLRPFYRYCPTFLMPYKQLLARIRVIEENLFMQLMEGAKTSIQEGKVYPSFIRDMLLSEDKDRLTDVEIANNAAHGFGAATDTQWNTMLGFVKAMILYPEVQAEAQREIDQVVGPDRLPVWEDRENLPYIRAVIEESLRWMPTTLSAAVPHSLLKDDIYKGYLIPKGASMFINVWTLNNNVKNDPRVFDPSRHSAENTLSDNYGIDPDSSKRPHFTFGAGRRVCPGFHVAERGLFTAVSRLLWGFKFSRKLDSAGVPIPINQDEVTQGFIVRPVPYPAVIEPRDQRRVEIIRDSWKEAQKSLDADGNFTEEFFETVFVSKEKKP</sequence>
<dbReference type="GO" id="GO:0004497">
    <property type="term" value="F:monooxygenase activity"/>
    <property type="evidence" value="ECO:0007669"/>
    <property type="project" value="UniProtKB-KW"/>
</dbReference>
<comment type="similarity">
    <text evidence="1 6">Belongs to the cytochrome P450 family.</text>
</comment>
<dbReference type="Pfam" id="PF00067">
    <property type="entry name" value="p450"/>
    <property type="match status" value="1"/>
</dbReference>
<dbReference type="GO" id="GO:0020037">
    <property type="term" value="F:heme binding"/>
    <property type="evidence" value="ECO:0007669"/>
    <property type="project" value="InterPro"/>
</dbReference>
<feature type="transmembrane region" description="Helical" evidence="7">
    <location>
        <begin position="13"/>
        <end position="31"/>
    </location>
</feature>
<dbReference type="GO" id="GO:0016705">
    <property type="term" value="F:oxidoreductase activity, acting on paired donors, with incorporation or reduction of molecular oxygen"/>
    <property type="evidence" value="ECO:0007669"/>
    <property type="project" value="InterPro"/>
</dbReference>
<keyword evidence="6" id="KW-0503">Monooxygenase</keyword>
<dbReference type="InterPro" id="IPR001128">
    <property type="entry name" value="Cyt_P450"/>
</dbReference>